<evidence type="ECO:0000256" key="1">
    <source>
        <dbReference type="SAM" id="MobiDB-lite"/>
    </source>
</evidence>
<keyword evidence="2" id="KW-1133">Transmembrane helix</keyword>
<reference evidence="3 4" key="1">
    <citation type="submission" date="2020-02" db="EMBL/GenBank/DDBJ databases">
        <title>Sequencing the genomes of 1000 actinobacteria strains.</title>
        <authorList>
            <person name="Klenk H.-P."/>
        </authorList>
    </citation>
    <scope>NUCLEOTIDE SEQUENCE [LARGE SCALE GENOMIC DNA]</scope>
    <source>
        <strain evidence="3 4">DSM 27960</strain>
    </source>
</reference>
<dbReference type="Proteomes" id="UP000541033">
    <property type="component" value="Unassembled WGS sequence"/>
</dbReference>
<organism evidence="3 4">
    <name type="scientific">Lysinibacter cavernae</name>
    <dbReference type="NCBI Taxonomy" id="1640652"/>
    <lineage>
        <taxon>Bacteria</taxon>
        <taxon>Bacillati</taxon>
        <taxon>Actinomycetota</taxon>
        <taxon>Actinomycetes</taxon>
        <taxon>Micrococcales</taxon>
        <taxon>Microbacteriaceae</taxon>
        <taxon>Lysinibacter</taxon>
    </lineage>
</organism>
<evidence type="ECO:0000256" key="2">
    <source>
        <dbReference type="SAM" id="Phobius"/>
    </source>
</evidence>
<dbReference type="EMBL" id="JAAMOX010000003">
    <property type="protein sequence ID" value="NIH55237.1"/>
    <property type="molecule type" value="Genomic_DNA"/>
</dbReference>
<comment type="caution">
    <text evidence="3">The sequence shown here is derived from an EMBL/GenBank/DDBJ whole genome shotgun (WGS) entry which is preliminary data.</text>
</comment>
<name>A0A7X5TVH1_9MICO</name>
<feature type="transmembrane region" description="Helical" evidence="2">
    <location>
        <begin position="37"/>
        <end position="59"/>
    </location>
</feature>
<evidence type="ECO:0000313" key="3">
    <source>
        <dbReference type="EMBL" id="NIH55237.1"/>
    </source>
</evidence>
<protein>
    <submittedName>
        <fullName evidence="3">Type II secretory pathway pseudopilin PulG</fullName>
    </submittedName>
</protein>
<accession>A0A7X5TVH1</accession>
<gene>
    <name evidence="3" type="ORF">FHX76_003152</name>
</gene>
<keyword evidence="2" id="KW-0812">Transmembrane</keyword>
<dbReference type="AlphaFoldDB" id="A0A7X5TVH1"/>
<proteinExistence type="predicted"/>
<sequence length="415" mass="43721">MAMMSGVNNGEPGIPPRPHFPPPAAPKTQRRRSRTTALAVVASSLIVLGIAAIIVVKLLTMQQLTAEYSSLAREYNGQVAEFADTDEALAGTVDELERSSEYLASFLDAAAPGYVSQESRDQLVEDLGTLDEILANDTIDPVTFDTVDRQPADGIGESELRDEIESVTDLSASVTAAIDARDEASASLVSAGNDVESSAEAVIASVAPVSGDLLEAAPSASNGSRMDLEQSVSALTPTTQWQSQSTLDAMADYVSAMQSVQQSHTSREAAKAHPDYANRMLIEEFARSISGGVVLDLDWAPVVNGFGPGGTPGYGGTAQWWYAKPNYTLITLSENVATDWNSPQSVRDLVAHEVGHAISIKSSCTAAFNSAPINGDAEAWATAWAIGMGFTGPGNGTWAYGAPTQEQIDATMSCR</sequence>
<evidence type="ECO:0000313" key="4">
    <source>
        <dbReference type="Proteomes" id="UP000541033"/>
    </source>
</evidence>
<feature type="compositionally biased region" description="Pro residues" evidence="1">
    <location>
        <begin position="13"/>
        <end position="25"/>
    </location>
</feature>
<dbReference type="RefSeq" id="WP_167152247.1">
    <property type="nucleotide sequence ID" value="NZ_JAAMOX010000003.1"/>
</dbReference>
<keyword evidence="2" id="KW-0472">Membrane</keyword>
<feature type="region of interest" description="Disordered" evidence="1">
    <location>
        <begin position="1"/>
        <end position="31"/>
    </location>
</feature>
<keyword evidence="4" id="KW-1185">Reference proteome</keyword>